<dbReference type="SUPFAM" id="SSF54285">
    <property type="entry name" value="MoaD/ThiS"/>
    <property type="match status" value="1"/>
</dbReference>
<reference evidence="2 3" key="1">
    <citation type="journal article" date="2021" name="Elife">
        <title>Chloroplast acquisition without the gene transfer in kleptoplastic sea slugs, Plakobranchus ocellatus.</title>
        <authorList>
            <person name="Maeda T."/>
            <person name="Takahashi S."/>
            <person name="Yoshida T."/>
            <person name="Shimamura S."/>
            <person name="Takaki Y."/>
            <person name="Nagai Y."/>
            <person name="Toyoda A."/>
            <person name="Suzuki Y."/>
            <person name="Arimoto A."/>
            <person name="Ishii H."/>
            <person name="Satoh N."/>
            <person name="Nishiyama T."/>
            <person name="Hasebe M."/>
            <person name="Maruyama T."/>
            <person name="Minagawa J."/>
            <person name="Obokata J."/>
            <person name="Shigenobu S."/>
        </authorList>
    </citation>
    <scope>NUCLEOTIDE SEQUENCE [LARGE SCALE GENOMIC DNA]</scope>
</reference>
<dbReference type="PANTHER" id="PTHR37483:SF1">
    <property type="entry name" value="UPF0125 PROTEIN RATB"/>
    <property type="match status" value="1"/>
</dbReference>
<sequence length="114" mass="12404">MKCMVESASQTIAVSEIHVEVAYARPDRQAIIPVTVPAGTTAYDAAQASGIVGQFPEIDLETAKMGIFGKSVPKPREQALQGGDRVEIYRPLIADPKEVRKRRAEKARLAKQAD</sequence>
<proteinExistence type="inferred from homology"/>
<comment type="caution">
    <text evidence="2">The sequence shown here is derived from an EMBL/GenBank/DDBJ whole genome shotgun (WGS) entry which is preliminary data.</text>
</comment>
<dbReference type="InterPro" id="IPR005346">
    <property type="entry name" value="RnfH"/>
</dbReference>
<evidence type="ECO:0000313" key="3">
    <source>
        <dbReference type="Proteomes" id="UP000762676"/>
    </source>
</evidence>
<dbReference type="PANTHER" id="PTHR37483">
    <property type="entry name" value="UPF0125 PROTEIN RATB"/>
    <property type="match status" value="1"/>
</dbReference>
<dbReference type="Pfam" id="PF03658">
    <property type="entry name" value="Ub-RnfH"/>
    <property type="match status" value="1"/>
</dbReference>
<dbReference type="Gene3D" id="3.10.20.280">
    <property type="entry name" value="RnfH-like"/>
    <property type="match status" value="1"/>
</dbReference>
<evidence type="ECO:0000256" key="1">
    <source>
        <dbReference type="ARBA" id="ARBA00010645"/>
    </source>
</evidence>
<gene>
    <name evidence="2" type="ORF">ElyMa_000445600</name>
</gene>
<dbReference type="Proteomes" id="UP000762676">
    <property type="component" value="Unassembled WGS sequence"/>
</dbReference>
<dbReference type="InterPro" id="IPR037021">
    <property type="entry name" value="RnfH_sf"/>
</dbReference>
<organism evidence="2 3">
    <name type="scientific">Elysia marginata</name>
    <dbReference type="NCBI Taxonomy" id="1093978"/>
    <lineage>
        <taxon>Eukaryota</taxon>
        <taxon>Metazoa</taxon>
        <taxon>Spiralia</taxon>
        <taxon>Lophotrochozoa</taxon>
        <taxon>Mollusca</taxon>
        <taxon>Gastropoda</taxon>
        <taxon>Heterobranchia</taxon>
        <taxon>Euthyneura</taxon>
        <taxon>Panpulmonata</taxon>
        <taxon>Sacoglossa</taxon>
        <taxon>Placobranchoidea</taxon>
        <taxon>Plakobranchidae</taxon>
        <taxon>Elysia</taxon>
    </lineage>
</organism>
<dbReference type="NCBIfam" id="NF002490">
    <property type="entry name" value="PRK01777.1"/>
    <property type="match status" value="1"/>
</dbReference>
<dbReference type="EMBL" id="BMAT01000876">
    <property type="protein sequence ID" value="GFR75046.1"/>
    <property type="molecule type" value="Genomic_DNA"/>
</dbReference>
<comment type="similarity">
    <text evidence="1">Belongs to the UPF0125 (RnfH) family.</text>
</comment>
<protein>
    <submittedName>
        <fullName evidence="2">Protein RnfH</fullName>
    </submittedName>
</protein>
<dbReference type="InterPro" id="IPR016155">
    <property type="entry name" value="Mopterin_synth/thiamin_S_b"/>
</dbReference>
<dbReference type="HAMAP" id="MF_00460">
    <property type="entry name" value="UPF0125_RnfH"/>
    <property type="match status" value="1"/>
</dbReference>
<name>A0AAV4FPW6_9GAST</name>
<keyword evidence="3" id="KW-1185">Reference proteome</keyword>
<evidence type="ECO:0000313" key="2">
    <source>
        <dbReference type="EMBL" id="GFR75046.1"/>
    </source>
</evidence>
<accession>A0AAV4FPW6</accession>
<dbReference type="AlphaFoldDB" id="A0AAV4FPW6"/>